<dbReference type="EMBL" id="JAPWGY010000003">
    <property type="protein sequence ID" value="MCZ4281199.1"/>
    <property type="molecule type" value="Genomic_DNA"/>
</dbReference>
<name>A0ABT4LJA8_9PROT</name>
<dbReference type="SMART" id="SM00463">
    <property type="entry name" value="SMR"/>
    <property type="match status" value="1"/>
</dbReference>
<keyword evidence="4" id="KW-1185">Reference proteome</keyword>
<feature type="region of interest" description="Disordered" evidence="1">
    <location>
        <begin position="21"/>
        <end position="43"/>
    </location>
</feature>
<gene>
    <name evidence="3" type="ORF">O4H49_10455</name>
</gene>
<dbReference type="Pfam" id="PF01713">
    <property type="entry name" value="Smr"/>
    <property type="match status" value="1"/>
</dbReference>
<dbReference type="PANTHER" id="PTHR35562">
    <property type="entry name" value="DNA ENDONUCLEASE SMRA-RELATED"/>
    <property type="match status" value="1"/>
</dbReference>
<dbReference type="PANTHER" id="PTHR35562:SF2">
    <property type="entry name" value="DNA ENDONUCLEASE SMRA-RELATED"/>
    <property type="match status" value="1"/>
</dbReference>
<sequence>MVSKTVKPLEQRDYFVFGRTLPQPWVDPDTGDDDPENKAEGIPFKAYRSAPNQTRPSKFPKQASALSHGQVHDMDRRQAERFTKGKLPLEAVLDLHGQTQAQAQASLQRFVASCRARDLRNVLVITGKGSGPHSEGVLKAMVPRWLNEEPNRSAILAFSHAKHHHGGSGALYVLLKRTRES</sequence>
<evidence type="ECO:0000313" key="3">
    <source>
        <dbReference type="EMBL" id="MCZ4281199.1"/>
    </source>
</evidence>
<organism evidence="3 4">
    <name type="scientific">Kiloniella laminariae</name>
    <dbReference type="NCBI Taxonomy" id="454162"/>
    <lineage>
        <taxon>Bacteria</taxon>
        <taxon>Pseudomonadati</taxon>
        <taxon>Pseudomonadota</taxon>
        <taxon>Alphaproteobacteria</taxon>
        <taxon>Rhodospirillales</taxon>
        <taxon>Kiloniellaceae</taxon>
        <taxon>Kiloniella</taxon>
    </lineage>
</organism>
<evidence type="ECO:0000313" key="4">
    <source>
        <dbReference type="Proteomes" id="UP001069802"/>
    </source>
</evidence>
<dbReference type="PROSITE" id="PS50828">
    <property type="entry name" value="SMR"/>
    <property type="match status" value="1"/>
</dbReference>
<feature type="domain" description="Smr" evidence="2">
    <location>
        <begin position="93"/>
        <end position="176"/>
    </location>
</feature>
<dbReference type="SUPFAM" id="SSF160443">
    <property type="entry name" value="SMR domain-like"/>
    <property type="match status" value="1"/>
</dbReference>
<reference evidence="3" key="1">
    <citation type="submission" date="2022-12" db="EMBL/GenBank/DDBJ databases">
        <title>Bacterial isolates from different developmental stages of Nematostella vectensis.</title>
        <authorList>
            <person name="Fraune S."/>
        </authorList>
    </citation>
    <scope>NUCLEOTIDE SEQUENCE</scope>
    <source>
        <strain evidence="3">G21630-S1</strain>
    </source>
</reference>
<dbReference type="InterPro" id="IPR036063">
    <property type="entry name" value="Smr_dom_sf"/>
</dbReference>
<evidence type="ECO:0000259" key="2">
    <source>
        <dbReference type="PROSITE" id="PS50828"/>
    </source>
</evidence>
<accession>A0ABT4LJA8</accession>
<proteinExistence type="predicted"/>
<dbReference type="InterPro" id="IPR002625">
    <property type="entry name" value="Smr_dom"/>
</dbReference>
<dbReference type="Proteomes" id="UP001069802">
    <property type="component" value="Unassembled WGS sequence"/>
</dbReference>
<dbReference type="Gene3D" id="3.30.1370.110">
    <property type="match status" value="1"/>
</dbReference>
<evidence type="ECO:0000256" key="1">
    <source>
        <dbReference type="SAM" id="MobiDB-lite"/>
    </source>
</evidence>
<comment type="caution">
    <text evidence="3">The sequence shown here is derived from an EMBL/GenBank/DDBJ whole genome shotgun (WGS) entry which is preliminary data.</text>
</comment>
<protein>
    <submittedName>
        <fullName evidence="3">Smr/MutS family protein</fullName>
    </submittedName>
</protein>